<feature type="domain" description="Reverse transcriptase Ty1/copia-type" evidence="1">
    <location>
        <begin position="131"/>
        <end position="185"/>
    </location>
</feature>
<dbReference type="InterPro" id="IPR013103">
    <property type="entry name" value="RVT_2"/>
</dbReference>
<dbReference type="OrthoDB" id="411615at2759"/>
<comment type="caution">
    <text evidence="2">The sequence shown here is derived from an EMBL/GenBank/DDBJ whole genome shotgun (WGS) entry which is preliminary data.</text>
</comment>
<dbReference type="AlphaFoldDB" id="A0A9Q3JW40"/>
<organism evidence="2 3">
    <name type="scientific">Austropuccinia psidii MF-1</name>
    <dbReference type="NCBI Taxonomy" id="1389203"/>
    <lineage>
        <taxon>Eukaryota</taxon>
        <taxon>Fungi</taxon>
        <taxon>Dikarya</taxon>
        <taxon>Basidiomycota</taxon>
        <taxon>Pucciniomycotina</taxon>
        <taxon>Pucciniomycetes</taxon>
        <taxon>Pucciniales</taxon>
        <taxon>Sphaerophragmiaceae</taxon>
        <taxon>Austropuccinia</taxon>
    </lineage>
</organism>
<dbReference type="EMBL" id="AVOT02083192">
    <property type="protein sequence ID" value="MBW0568749.1"/>
    <property type="molecule type" value="Genomic_DNA"/>
</dbReference>
<evidence type="ECO:0000259" key="1">
    <source>
        <dbReference type="Pfam" id="PF07727"/>
    </source>
</evidence>
<dbReference type="Pfam" id="PF07727">
    <property type="entry name" value="RVT_2"/>
    <property type="match status" value="1"/>
</dbReference>
<evidence type="ECO:0000313" key="3">
    <source>
        <dbReference type="Proteomes" id="UP000765509"/>
    </source>
</evidence>
<sequence length="193" mass="21670">MTQGAQMVNEISPALSVVVDKIHPDLSCNSAIVSPHQEGQDSVVDEVQNPSPEVESRPHQRIRVIGPQHPTLVLSDLNPENILPHTRQPLALFTSNNVVPRTFKNALSSLDKYLWLVAINKELESMNALGLWDVIELDPFFKLVGTIWVFKIKKDHLEPITEYKARLCAQGFTQSSVIDFNQTYSLTGQLNFL</sequence>
<protein>
    <recommendedName>
        <fullName evidence="1">Reverse transcriptase Ty1/copia-type domain-containing protein</fullName>
    </recommendedName>
</protein>
<dbReference type="Proteomes" id="UP000765509">
    <property type="component" value="Unassembled WGS sequence"/>
</dbReference>
<accession>A0A9Q3JW40</accession>
<reference evidence="2" key="1">
    <citation type="submission" date="2021-03" db="EMBL/GenBank/DDBJ databases">
        <title>Draft genome sequence of rust myrtle Austropuccinia psidii MF-1, a brazilian biotype.</title>
        <authorList>
            <person name="Quecine M.C."/>
            <person name="Pachon D.M.R."/>
            <person name="Bonatelli M.L."/>
            <person name="Correr F.H."/>
            <person name="Franceschini L.M."/>
            <person name="Leite T.F."/>
            <person name="Margarido G.R.A."/>
            <person name="Almeida C.A."/>
            <person name="Ferrarezi J.A."/>
            <person name="Labate C.A."/>
        </authorList>
    </citation>
    <scope>NUCLEOTIDE SEQUENCE</scope>
    <source>
        <strain evidence="2">MF-1</strain>
    </source>
</reference>
<proteinExistence type="predicted"/>
<keyword evidence="3" id="KW-1185">Reference proteome</keyword>
<gene>
    <name evidence="2" type="ORF">O181_108464</name>
</gene>
<name>A0A9Q3JW40_9BASI</name>
<evidence type="ECO:0000313" key="2">
    <source>
        <dbReference type="EMBL" id="MBW0568749.1"/>
    </source>
</evidence>